<sequence length="269" mass="27351">ALPCARVAAQVRFKKPRDLDYLGGGIYTATPAMVDMWQRMQPLVKAHAAGSLFKNLPDDVVVVPHTQTAGAAKASGGMHAGVPSRSAAPPAVSLSPPAQPLQPLSSAVAAPWPRNVSESAALPLPVPGLARLPSPATGRQAAEVVDVTGSVGNAGATVAMTKGGVVDASLEQRRIEPKAAAQLYQSALKAGIKLPDLMPIIRASGGVPAGSSARSPTSKRASKGVAAGGTGQAAKNLDADDEEEVEEDEDELEGGSSEQADDDEDDSDA</sequence>
<keyword evidence="3" id="KW-1185">Reference proteome</keyword>
<dbReference type="Proteomes" id="UP000485058">
    <property type="component" value="Unassembled WGS sequence"/>
</dbReference>
<feature type="region of interest" description="Disordered" evidence="1">
    <location>
        <begin position="72"/>
        <end position="104"/>
    </location>
</feature>
<feature type="non-terminal residue" evidence="2">
    <location>
        <position position="1"/>
    </location>
</feature>
<dbReference type="EMBL" id="BLLF01002908">
    <property type="protein sequence ID" value="GFH25751.1"/>
    <property type="molecule type" value="Genomic_DNA"/>
</dbReference>
<gene>
    <name evidence="2" type="ORF">HaLaN_23763</name>
</gene>
<reference evidence="2 3" key="1">
    <citation type="submission" date="2020-02" db="EMBL/GenBank/DDBJ databases">
        <title>Draft genome sequence of Haematococcus lacustris strain NIES-144.</title>
        <authorList>
            <person name="Morimoto D."/>
            <person name="Nakagawa S."/>
            <person name="Yoshida T."/>
            <person name="Sawayama S."/>
        </authorList>
    </citation>
    <scope>NUCLEOTIDE SEQUENCE [LARGE SCALE GENOMIC DNA]</scope>
    <source>
        <strain evidence="2 3">NIES-144</strain>
    </source>
</reference>
<feature type="compositionally biased region" description="Low complexity" evidence="1">
    <location>
        <begin position="83"/>
        <end position="104"/>
    </location>
</feature>
<organism evidence="2 3">
    <name type="scientific">Haematococcus lacustris</name>
    <name type="common">Green alga</name>
    <name type="synonym">Haematococcus pluvialis</name>
    <dbReference type="NCBI Taxonomy" id="44745"/>
    <lineage>
        <taxon>Eukaryota</taxon>
        <taxon>Viridiplantae</taxon>
        <taxon>Chlorophyta</taxon>
        <taxon>core chlorophytes</taxon>
        <taxon>Chlorophyceae</taxon>
        <taxon>CS clade</taxon>
        <taxon>Chlamydomonadales</taxon>
        <taxon>Haematococcaceae</taxon>
        <taxon>Haematococcus</taxon>
    </lineage>
</organism>
<proteinExistence type="predicted"/>
<comment type="caution">
    <text evidence="2">The sequence shown here is derived from an EMBL/GenBank/DDBJ whole genome shotgun (WGS) entry which is preliminary data.</text>
</comment>
<dbReference type="AlphaFoldDB" id="A0A699ZTQ6"/>
<evidence type="ECO:0000313" key="2">
    <source>
        <dbReference type="EMBL" id="GFH25751.1"/>
    </source>
</evidence>
<evidence type="ECO:0000256" key="1">
    <source>
        <dbReference type="SAM" id="MobiDB-lite"/>
    </source>
</evidence>
<feature type="region of interest" description="Disordered" evidence="1">
    <location>
        <begin position="206"/>
        <end position="269"/>
    </location>
</feature>
<evidence type="ECO:0000313" key="3">
    <source>
        <dbReference type="Proteomes" id="UP000485058"/>
    </source>
</evidence>
<name>A0A699ZTQ6_HAELA</name>
<feature type="compositionally biased region" description="Acidic residues" evidence="1">
    <location>
        <begin position="239"/>
        <end position="269"/>
    </location>
</feature>
<accession>A0A699ZTQ6</accession>
<feature type="non-terminal residue" evidence="2">
    <location>
        <position position="269"/>
    </location>
</feature>
<protein>
    <submittedName>
        <fullName evidence="2">Uncharacterized protein</fullName>
    </submittedName>
</protein>